<dbReference type="Proteomes" id="UP000722336">
    <property type="component" value="Unassembled WGS sequence"/>
</dbReference>
<feature type="domain" description="Methyltransferase" evidence="2">
    <location>
        <begin position="74"/>
        <end position="182"/>
    </location>
</feature>
<evidence type="ECO:0000313" key="3">
    <source>
        <dbReference type="EMBL" id="MBV7257619.1"/>
    </source>
</evidence>
<feature type="signal peptide" evidence="1">
    <location>
        <begin position="1"/>
        <end position="21"/>
    </location>
</feature>
<dbReference type="EMBL" id="JAGSPA010000004">
    <property type="protein sequence ID" value="MBV7257619.1"/>
    <property type="molecule type" value="Genomic_DNA"/>
</dbReference>
<evidence type="ECO:0000256" key="1">
    <source>
        <dbReference type="SAM" id="SignalP"/>
    </source>
</evidence>
<dbReference type="InterPro" id="IPR025714">
    <property type="entry name" value="Methyltranfer_dom"/>
</dbReference>
<dbReference type="CDD" id="cd02440">
    <property type="entry name" value="AdoMet_MTases"/>
    <property type="match status" value="1"/>
</dbReference>
<protein>
    <submittedName>
        <fullName evidence="3">Methyltransferase domain-containing protein</fullName>
    </submittedName>
</protein>
<sequence length="241" mass="25939">MSNIRLAPFCLIAACLTLLSACDGPPEEPEADITPFPPVERPVSAIISNQYSDEEAREGTGEAETVLSVLGVEPGETVADIGAGRGFYMQRLAEAVGPEGLVYAQDIFGDVVEDLSVRASANGFANVEAVLGTPFDPKLPKESLDHALLVHMYHEIENPYALLWHLRESLKPGATIAIVDDDRITSQHGTPPELLECEVSALGFVQVAQAPLKDGSAYVAIFRAKNPRPAPQDIRPCQNPR</sequence>
<organism evidence="3 4">
    <name type="scientific">Pacificimonas pallii</name>
    <dbReference type="NCBI Taxonomy" id="2827236"/>
    <lineage>
        <taxon>Bacteria</taxon>
        <taxon>Pseudomonadati</taxon>
        <taxon>Pseudomonadota</taxon>
        <taxon>Alphaproteobacteria</taxon>
        <taxon>Sphingomonadales</taxon>
        <taxon>Sphingosinicellaceae</taxon>
        <taxon>Pacificimonas</taxon>
    </lineage>
</organism>
<keyword evidence="1" id="KW-0732">Signal</keyword>
<dbReference type="GO" id="GO:0008168">
    <property type="term" value="F:methyltransferase activity"/>
    <property type="evidence" value="ECO:0007669"/>
    <property type="project" value="UniProtKB-KW"/>
</dbReference>
<gene>
    <name evidence="3" type="ORF">KCG44_12575</name>
</gene>
<feature type="chain" id="PRO_5045994216" evidence="1">
    <location>
        <begin position="22"/>
        <end position="241"/>
    </location>
</feature>
<proteinExistence type="predicted"/>
<accession>A0ABS6SGT3</accession>
<keyword evidence="3" id="KW-0489">Methyltransferase</keyword>
<dbReference type="PROSITE" id="PS51257">
    <property type="entry name" value="PROKAR_LIPOPROTEIN"/>
    <property type="match status" value="1"/>
</dbReference>
<keyword evidence="4" id="KW-1185">Reference proteome</keyword>
<name>A0ABS6SGT3_9SPHN</name>
<keyword evidence="3" id="KW-0808">Transferase</keyword>
<comment type="caution">
    <text evidence="3">The sequence shown here is derived from an EMBL/GenBank/DDBJ whole genome shotgun (WGS) entry which is preliminary data.</text>
</comment>
<evidence type="ECO:0000259" key="2">
    <source>
        <dbReference type="Pfam" id="PF13847"/>
    </source>
</evidence>
<evidence type="ECO:0000313" key="4">
    <source>
        <dbReference type="Proteomes" id="UP000722336"/>
    </source>
</evidence>
<reference evidence="3 4" key="1">
    <citation type="submission" date="2021-04" db="EMBL/GenBank/DDBJ databases">
        <authorList>
            <person name="Pira H."/>
            <person name="Risdian C."/>
            <person name="Wink J."/>
        </authorList>
    </citation>
    <scope>NUCLEOTIDE SEQUENCE [LARGE SCALE GENOMIC DNA]</scope>
    <source>
        <strain evidence="3 4">WHA3</strain>
    </source>
</reference>
<dbReference type="Pfam" id="PF13847">
    <property type="entry name" value="Methyltransf_31"/>
    <property type="match status" value="1"/>
</dbReference>
<dbReference type="GO" id="GO:0032259">
    <property type="term" value="P:methylation"/>
    <property type="evidence" value="ECO:0007669"/>
    <property type="project" value="UniProtKB-KW"/>
</dbReference>
<dbReference type="RefSeq" id="WP_218446460.1">
    <property type="nucleotide sequence ID" value="NZ_JAGSPA010000004.1"/>
</dbReference>